<dbReference type="GO" id="GO:0008641">
    <property type="term" value="F:ubiquitin-like modifier activating enzyme activity"/>
    <property type="evidence" value="ECO:0007669"/>
    <property type="project" value="InterPro"/>
</dbReference>
<dbReference type="EMBL" id="FNFF01000014">
    <property type="protein sequence ID" value="SDK91705.1"/>
    <property type="molecule type" value="Genomic_DNA"/>
</dbReference>
<gene>
    <name evidence="3" type="ORF">SAMN05421806_11453</name>
</gene>
<dbReference type="STRING" id="417292.SAMN05421806_11453"/>
<sequence>MHPRFPTSLRRAWRDLTTMQLGVTPAHAQTLGPVSAGTAALLRKLDGTRGLALLRKEARESGLGEGQVDELLTRLTEAGLLDDATAGAGDPEVARLRSRPGALARMAPELAALGLVRGGRGEPGAGLRGLAARGRMRVQVRGAGRVGAQVAALLSAAGVGQVDVADTGLVEPADSSPGGLPPTAAGERRAVAARRLVRQCATGCSPRTEDAYALVVLTPRDGLDAYAPDPAEAEPLVARGIPHLYAGVLEATGSTGPLVLPGRSPCAGCMERHRIARDPAWPLLLTQWRSGGTARAAPAPSGELTLSAAVAGLTAAHALAFLDGEAPESAGWRWLLTLPRLAWRPEALGPHSACPCGAHLDRTDPHTAAEGRKGDTPSEDQAAQGTMAEQPFA</sequence>
<dbReference type="OrthoDB" id="4426339at2"/>
<dbReference type="Proteomes" id="UP000199155">
    <property type="component" value="Unassembled WGS sequence"/>
</dbReference>
<dbReference type="InterPro" id="IPR035985">
    <property type="entry name" value="Ubiquitin-activating_enz"/>
</dbReference>
<proteinExistence type="predicted"/>
<dbReference type="AlphaFoldDB" id="A0A1G9FTN4"/>
<dbReference type="Gene3D" id="3.40.50.720">
    <property type="entry name" value="NAD(P)-binding Rossmann-like Domain"/>
    <property type="match status" value="1"/>
</dbReference>
<name>A0A1G9FTN4_9ACTN</name>
<protein>
    <submittedName>
        <fullName evidence="3">ThiF family protein</fullName>
    </submittedName>
</protein>
<feature type="domain" description="THIF-type NAD/FAD binding fold" evidence="2">
    <location>
        <begin position="129"/>
        <end position="355"/>
    </location>
</feature>
<organism evidence="3 4">
    <name type="scientific">Streptomyces indicus</name>
    <dbReference type="NCBI Taxonomy" id="417292"/>
    <lineage>
        <taxon>Bacteria</taxon>
        <taxon>Bacillati</taxon>
        <taxon>Actinomycetota</taxon>
        <taxon>Actinomycetes</taxon>
        <taxon>Kitasatosporales</taxon>
        <taxon>Streptomycetaceae</taxon>
        <taxon>Streptomyces</taxon>
    </lineage>
</organism>
<dbReference type="SUPFAM" id="SSF69572">
    <property type="entry name" value="Activating enzymes of the ubiquitin-like proteins"/>
    <property type="match status" value="1"/>
</dbReference>
<evidence type="ECO:0000313" key="4">
    <source>
        <dbReference type="Proteomes" id="UP000199155"/>
    </source>
</evidence>
<evidence type="ECO:0000313" key="3">
    <source>
        <dbReference type="EMBL" id="SDK91705.1"/>
    </source>
</evidence>
<evidence type="ECO:0000259" key="2">
    <source>
        <dbReference type="Pfam" id="PF00899"/>
    </source>
</evidence>
<feature type="region of interest" description="Disordered" evidence="1">
    <location>
        <begin position="359"/>
        <end position="393"/>
    </location>
</feature>
<reference evidence="3 4" key="1">
    <citation type="submission" date="2016-10" db="EMBL/GenBank/DDBJ databases">
        <authorList>
            <person name="de Groot N.N."/>
        </authorList>
    </citation>
    <scope>NUCLEOTIDE SEQUENCE [LARGE SCALE GENOMIC DNA]</scope>
    <source>
        <strain evidence="3 4">CGMCC 4.5727</strain>
    </source>
</reference>
<dbReference type="InterPro" id="IPR000594">
    <property type="entry name" value="ThiF_NAD_FAD-bd"/>
</dbReference>
<accession>A0A1G9FTN4</accession>
<evidence type="ECO:0000256" key="1">
    <source>
        <dbReference type="SAM" id="MobiDB-lite"/>
    </source>
</evidence>
<dbReference type="RefSeq" id="WP_093614983.1">
    <property type="nucleotide sequence ID" value="NZ_FNFF01000014.1"/>
</dbReference>
<keyword evidence="4" id="KW-1185">Reference proteome</keyword>
<feature type="compositionally biased region" description="Basic and acidic residues" evidence="1">
    <location>
        <begin position="359"/>
        <end position="376"/>
    </location>
</feature>
<dbReference type="Pfam" id="PF00899">
    <property type="entry name" value="ThiF"/>
    <property type="match status" value="1"/>
</dbReference>